<keyword evidence="4" id="KW-1185">Reference proteome</keyword>
<evidence type="ECO:0000313" key="3">
    <source>
        <dbReference type="EnsemblMetazoa" id="XP_019768566.1"/>
    </source>
</evidence>
<reference evidence="3" key="2">
    <citation type="submission" date="2024-08" db="UniProtKB">
        <authorList>
            <consortium name="EnsemblMetazoa"/>
        </authorList>
    </citation>
    <scope>IDENTIFICATION</scope>
</reference>
<feature type="region of interest" description="Disordered" evidence="1">
    <location>
        <begin position="37"/>
        <end position="150"/>
    </location>
</feature>
<keyword evidence="2" id="KW-0812">Transmembrane</keyword>
<dbReference type="EnsemblMetazoa" id="XM_019913007.1">
    <property type="protein sequence ID" value="XP_019768566.1"/>
    <property type="gene ID" value="LOC109543334"/>
</dbReference>
<evidence type="ECO:0000256" key="2">
    <source>
        <dbReference type="SAM" id="Phobius"/>
    </source>
</evidence>
<proteinExistence type="predicted"/>
<name>A0AAR5Q611_DENPD</name>
<feature type="compositionally biased region" description="Low complexity" evidence="1">
    <location>
        <begin position="75"/>
        <end position="90"/>
    </location>
</feature>
<evidence type="ECO:0000256" key="1">
    <source>
        <dbReference type="SAM" id="MobiDB-lite"/>
    </source>
</evidence>
<dbReference type="Proteomes" id="UP000019118">
    <property type="component" value="Unassembled WGS sequence"/>
</dbReference>
<accession>A0AAR5Q611</accession>
<keyword evidence="2" id="KW-1133">Transmembrane helix</keyword>
<feature type="compositionally biased region" description="Pro residues" evidence="1">
    <location>
        <begin position="94"/>
        <end position="103"/>
    </location>
</feature>
<evidence type="ECO:0000313" key="4">
    <source>
        <dbReference type="Proteomes" id="UP000019118"/>
    </source>
</evidence>
<keyword evidence="2" id="KW-0472">Membrane</keyword>
<dbReference type="AlphaFoldDB" id="A0AAR5Q611"/>
<sequence>MNDQEGVWKYLGIVMILIVGVLVVVAIALCMGIQHRRRKNSSRPSQIPDKTHLYRSPSLGHLTTSSSDYVDYAEPLQQPPLLQRSPPDLQHMFPSPPSGPPPSEQHYAATDLCKEYKPHFSPPPPPFSTPPPVRLQRQPRYVNGKPHIGP</sequence>
<feature type="transmembrane region" description="Helical" evidence="2">
    <location>
        <begin position="12"/>
        <end position="33"/>
    </location>
</feature>
<reference evidence="4" key="1">
    <citation type="journal article" date="2013" name="Genome Biol.">
        <title>Draft genome of the mountain pine beetle, Dendroctonus ponderosae Hopkins, a major forest pest.</title>
        <authorList>
            <person name="Keeling C.I."/>
            <person name="Yuen M.M."/>
            <person name="Liao N.Y."/>
            <person name="Docking T.R."/>
            <person name="Chan S.K."/>
            <person name="Taylor G.A."/>
            <person name="Palmquist D.L."/>
            <person name="Jackman S.D."/>
            <person name="Nguyen A."/>
            <person name="Li M."/>
            <person name="Henderson H."/>
            <person name="Janes J.K."/>
            <person name="Zhao Y."/>
            <person name="Pandoh P."/>
            <person name="Moore R."/>
            <person name="Sperling F.A."/>
            <person name="Huber D.P."/>
            <person name="Birol I."/>
            <person name="Jones S.J."/>
            <person name="Bohlmann J."/>
        </authorList>
    </citation>
    <scope>NUCLEOTIDE SEQUENCE</scope>
</reference>
<organism evidence="3 4">
    <name type="scientific">Dendroctonus ponderosae</name>
    <name type="common">Mountain pine beetle</name>
    <dbReference type="NCBI Taxonomy" id="77166"/>
    <lineage>
        <taxon>Eukaryota</taxon>
        <taxon>Metazoa</taxon>
        <taxon>Ecdysozoa</taxon>
        <taxon>Arthropoda</taxon>
        <taxon>Hexapoda</taxon>
        <taxon>Insecta</taxon>
        <taxon>Pterygota</taxon>
        <taxon>Neoptera</taxon>
        <taxon>Endopterygota</taxon>
        <taxon>Coleoptera</taxon>
        <taxon>Polyphaga</taxon>
        <taxon>Cucujiformia</taxon>
        <taxon>Curculionidae</taxon>
        <taxon>Scolytinae</taxon>
        <taxon>Dendroctonus</taxon>
    </lineage>
</organism>
<protein>
    <submittedName>
        <fullName evidence="3">Uncharacterized protein</fullName>
    </submittedName>
</protein>
<feature type="compositionally biased region" description="Pro residues" evidence="1">
    <location>
        <begin position="120"/>
        <end position="133"/>
    </location>
</feature>